<accession>A0A3Q7J2Z5</accession>
<evidence type="ECO:0000313" key="2">
    <source>
        <dbReference type="EnsemblPlants" id="Solyc12g008540.2.1"/>
    </source>
</evidence>
<dbReference type="InParanoid" id="A0A3Q7J2Z5"/>
<dbReference type="InterPro" id="IPR007484">
    <property type="entry name" value="Peptidase_M28"/>
</dbReference>
<dbReference type="STRING" id="4081.A0A3Q7J2Z5"/>
<sequence>MMAIHMQRWLMKYYLPFMLMLDQGQQVISTIQNVIGVIEGEQEPDRFVILGNHRDAWTFGAVDPNSGTASLLEIAQRLEKLQKRG</sequence>
<proteinExistence type="predicted"/>
<protein>
    <recommendedName>
        <fullName evidence="1">Peptidase M28 domain-containing protein</fullName>
    </recommendedName>
</protein>
<evidence type="ECO:0000259" key="1">
    <source>
        <dbReference type="Pfam" id="PF04389"/>
    </source>
</evidence>
<reference evidence="2" key="1">
    <citation type="journal article" date="2012" name="Nature">
        <title>The tomato genome sequence provides insights into fleshy fruit evolution.</title>
        <authorList>
            <consortium name="Tomato Genome Consortium"/>
        </authorList>
    </citation>
    <scope>NUCLEOTIDE SEQUENCE [LARGE SCALE GENOMIC DNA]</scope>
    <source>
        <strain evidence="2">cv. Heinz 1706</strain>
    </source>
</reference>
<dbReference type="Proteomes" id="UP000004994">
    <property type="component" value="Chromosome 12"/>
</dbReference>
<evidence type="ECO:0000313" key="3">
    <source>
        <dbReference type="Proteomes" id="UP000004994"/>
    </source>
</evidence>
<name>A0A3Q7J2Z5_SOLLC</name>
<feature type="domain" description="Peptidase M28" evidence="1">
    <location>
        <begin position="33"/>
        <end position="80"/>
    </location>
</feature>
<dbReference type="Pfam" id="PF04389">
    <property type="entry name" value="Peptidase_M28"/>
    <property type="match status" value="1"/>
</dbReference>
<dbReference type="InterPro" id="IPR039373">
    <property type="entry name" value="Peptidase_M28B"/>
</dbReference>
<dbReference type="EnsemblPlants" id="Solyc12g008540.2.1">
    <property type="protein sequence ID" value="Solyc12g008540.2.1"/>
    <property type="gene ID" value="Solyc12g008540.2"/>
</dbReference>
<organism evidence="2">
    <name type="scientific">Solanum lycopersicum</name>
    <name type="common">Tomato</name>
    <name type="synonym">Lycopersicon esculentum</name>
    <dbReference type="NCBI Taxonomy" id="4081"/>
    <lineage>
        <taxon>Eukaryota</taxon>
        <taxon>Viridiplantae</taxon>
        <taxon>Streptophyta</taxon>
        <taxon>Embryophyta</taxon>
        <taxon>Tracheophyta</taxon>
        <taxon>Spermatophyta</taxon>
        <taxon>Magnoliopsida</taxon>
        <taxon>eudicotyledons</taxon>
        <taxon>Gunneridae</taxon>
        <taxon>Pentapetalae</taxon>
        <taxon>asterids</taxon>
        <taxon>lamiids</taxon>
        <taxon>Solanales</taxon>
        <taxon>Solanaceae</taxon>
        <taxon>Solanoideae</taxon>
        <taxon>Solaneae</taxon>
        <taxon>Solanum</taxon>
        <taxon>Solanum subgen. Lycopersicon</taxon>
    </lineage>
</organism>
<dbReference type="AlphaFoldDB" id="A0A3Q7J2Z5"/>
<dbReference type="Gene3D" id="3.40.630.10">
    <property type="entry name" value="Zn peptidases"/>
    <property type="match status" value="1"/>
</dbReference>
<reference evidence="2" key="2">
    <citation type="submission" date="2019-01" db="UniProtKB">
        <authorList>
            <consortium name="EnsemblPlants"/>
        </authorList>
    </citation>
    <scope>IDENTIFICATION</scope>
    <source>
        <strain evidence="2">cv. Heinz 1706</strain>
    </source>
</reference>
<dbReference type="PaxDb" id="4081-Solyc12g008540.1.1"/>
<dbReference type="PANTHER" id="PTHR10404:SF46">
    <property type="entry name" value="VACUOLAR PROTEIN SORTING-ASSOCIATED PROTEIN 70"/>
    <property type="match status" value="1"/>
</dbReference>
<dbReference type="SUPFAM" id="SSF53187">
    <property type="entry name" value="Zn-dependent exopeptidases"/>
    <property type="match status" value="1"/>
</dbReference>
<dbReference type="PANTHER" id="PTHR10404">
    <property type="entry name" value="N-ACETYLATED-ALPHA-LINKED ACIDIC DIPEPTIDASE"/>
    <property type="match status" value="1"/>
</dbReference>
<dbReference type="Gramene" id="Solyc12g008540.2.1">
    <property type="protein sequence ID" value="Solyc12g008540.2.1"/>
    <property type="gene ID" value="Solyc12g008540.2"/>
</dbReference>
<keyword evidence="3" id="KW-1185">Reference proteome</keyword>